<organism evidence="2 3">
    <name type="scientific">Amycolatopsis pigmentata</name>
    <dbReference type="NCBI Taxonomy" id="450801"/>
    <lineage>
        <taxon>Bacteria</taxon>
        <taxon>Bacillati</taxon>
        <taxon>Actinomycetota</taxon>
        <taxon>Actinomycetes</taxon>
        <taxon>Pseudonocardiales</taxon>
        <taxon>Pseudonocardiaceae</taxon>
        <taxon>Amycolatopsis</taxon>
    </lineage>
</organism>
<dbReference type="PRINTS" id="PR00364">
    <property type="entry name" value="DISEASERSIST"/>
</dbReference>
<evidence type="ECO:0000313" key="2">
    <source>
        <dbReference type="EMBL" id="MFD2416372.1"/>
    </source>
</evidence>
<dbReference type="SUPFAM" id="SSF47413">
    <property type="entry name" value="lambda repressor-like DNA-binding domains"/>
    <property type="match status" value="1"/>
</dbReference>
<dbReference type="PROSITE" id="PS50943">
    <property type="entry name" value="HTH_CROC1"/>
    <property type="match status" value="1"/>
</dbReference>
<sequence>MVVEILDVDSGDPSTAVPAFARLLARLRKAAGLTQEGLADRSGISARAISDMERGRVRRPQYRTRLALATAFATVGQSSHDLLLSAGERSGPGGEPLARADRAEPEPRFERLLRELPPEVADITGRERELTRLLRLIKDRAADDHPTATVITLFGLPGVGKTTFAVHIGHRLIEHYPDGCFFLDLHGMDAGRLTPEQALGHLLLALGVAEGRLPQGVEERAGLYRSLLRNRKIVLVFDNVADEAQIRPLLPGSPHCLVLLTSRRALPGLESVHRVLLDVLSPEASVSLLGSIIDPARAAADPEAAARVAELCGHLPLALRIAGNRLASRPRWPLGTLVRQLDDQQRRLTALTAGDLEIRSAFEVSYRLCEEPTRSLFRRLSLARGDEITVDMAAQLAAVEPDVAEHTLEALVDASLLDTSVVEGQYVLHDLLRLFARERLIAEDPADEVRRIAAHMTDWLSRTGARAVRLLSTTRGSAEKPLLLPSALGTDPMAAALGLDA</sequence>
<keyword evidence="3" id="KW-1185">Reference proteome</keyword>
<dbReference type="PANTHER" id="PTHR47691:SF3">
    <property type="entry name" value="HTH-TYPE TRANSCRIPTIONAL REGULATOR RV0890C-RELATED"/>
    <property type="match status" value="1"/>
</dbReference>
<dbReference type="Gene3D" id="1.10.260.40">
    <property type="entry name" value="lambda repressor-like DNA-binding domains"/>
    <property type="match status" value="1"/>
</dbReference>
<dbReference type="Pfam" id="PF00931">
    <property type="entry name" value="NB-ARC"/>
    <property type="match status" value="1"/>
</dbReference>
<dbReference type="CDD" id="cd00093">
    <property type="entry name" value="HTH_XRE"/>
    <property type="match status" value="1"/>
</dbReference>
<feature type="domain" description="HTH cro/C1-type" evidence="1">
    <location>
        <begin position="24"/>
        <end position="83"/>
    </location>
</feature>
<dbReference type="PANTHER" id="PTHR47691">
    <property type="entry name" value="REGULATOR-RELATED"/>
    <property type="match status" value="1"/>
</dbReference>
<evidence type="ECO:0000259" key="1">
    <source>
        <dbReference type="PROSITE" id="PS50943"/>
    </source>
</evidence>
<dbReference type="SMART" id="SM00530">
    <property type="entry name" value="HTH_XRE"/>
    <property type="match status" value="1"/>
</dbReference>
<gene>
    <name evidence="2" type="ORF">ACFSXZ_08520</name>
</gene>
<dbReference type="Proteomes" id="UP001597417">
    <property type="component" value="Unassembled WGS sequence"/>
</dbReference>
<dbReference type="RefSeq" id="WP_378263100.1">
    <property type="nucleotide sequence ID" value="NZ_JBHUKR010000006.1"/>
</dbReference>
<dbReference type="SUPFAM" id="SSF52540">
    <property type="entry name" value="P-loop containing nucleoside triphosphate hydrolases"/>
    <property type="match status" value="1"/>
</dbReference>
<evidence type="ECO:0000313" key="3">
    <source>
        <dbReference type="Proteomes" id="UP001597417"/>
    </source>
</evidence>
<dbReference type="InterPro" id="IPR036388">
    <property type="entry name" value="WH-like_DNA-bd_sf"/>
</dbReference>
<protein>
    <submittedName>
        <fullName evidence="2">Helix-turn-helix domain-containing protein</fullName>
    </submittedName>
</protein>
<dbReference type="EMBL" id="JBHUKR010000006">
    <property type="protein sequence ID" value="MFD2416372.1"/>
    <property type="molecule type" value="Genomic_DNA"/>
</dbReference>
<reference evidence="3" key="1">
    <citation type="journal article" date="2019" name="Int. J. Syst. Evol. Microbiol.">
        <title>The Global Catalogue of Microorganisms (GCM) 10K type strain sequencing project: providing services to taxonomists for standard genome sequencing and annotation.</title>
        <authorList>
            <consortium name="The Broad Institute Genomics Platform"/>
            <consortium name="The Broad Institute Genome Sequencing Center for Infectious Disease"/>
            <person name="Wu L."/>
            <person name="Ma J."/>
        </authorList>
    </citation>
    <scope>NUCLEOTIDE SEQUENCE [LARGE SCALE GENOMIC DNA]</scope>
    <source>
        <strain evidence="3">CGMCC 4.7645</strain>
    </source>
</reference>
<dbReference type="Gene3D" id="3.40.50.300">
    <property type="entry name" value="P-loop containing nucleotide triphosphate hydrolases"/>
    <property type="match status" value="1"/>
</dbReference>
<dbReference type="InterPro" id="IPR001387">
    <property type="entry name" value="Cro/C1-type_HTH"/>
</dbReference>
<dbReference type="InterPro" id="IPR003593">
    <property type="entry name" value="AAA+_ATPase"/>
</dbReference>
<dbReference type="Gene3D" id="1.10.10.10">
    <property type="entry name" value="Winged helix-like DNA-binding domain superfamily/Winged helix DNA-binding domain"/>
    <property type="match status" value="1"/>
</dbReference>
<dbReference type="InterPro" id="IPR027417">
    <property type="entry name" value="P-loop_NTPase"/>
</dbReference>
<dbReference type="Pfam" id="PF13560">
    <property type="entry name" value="HTH_31"/>
    <property type="match status" value="1"/>
</dbReference>
<dbReference type="SMART" id="SM00382">
    <property type="entry name" value="AAA"/>
    <property type="match status" value="1"/>
</dbReference>
<accession>A0ABW5FRD2</accession>
<comment type="caution">
    <text evidence="2">The sequence shown here is derived from an EMBL/GenBank/DDBJ whole genome shotgun (WGS) entry which is preliminary data.</text>
</comment>
<dbReference type="InterPro" id="IPR010982">
    <property type="entry name" value="Lambda_DNA-bd_dom_sf"/>
</dbReference>
<dbReference type="InterPro" id="IPR002182">
    <property type="entry name" value="NB-ARC"/>
</dbReference>
<name>A0ABW5FRD2_9PSEU</name>
<proteinExistence type="predicted"/>